<evidence type="ECO:0000313" key="2">
    <source>
        <dbReference type="Proteomes" id="UP001165160"/>
    </source>
</evidence>
<proteinExistence type="predicted"/>
<dbReference type="EMBL" id="BRXX01000598">
    <property type="protein sequence ID" value="GMH49517.1"/>
    <property type="molecule type" value="Genomic_DNA"/>
</dbReference>
<dbReference type="Proteomes" id="UP001165160">
    <property type="component" value="Unassembled WGS sequence"/>
</dbReference>
<dbReference type="AlphaFoldDB" id="A0A9W7DP72"/>
<evidence type="ECO:0000313" key="1">
    <source>
        <dbReference type="EMBL" id="GMH49517.1"/>
    </source>
</evidence>
<dbReference type="PANTHER" id="PTHR31513:SF2">
    <property type="entry name" value="MRAZ"/>
    <property type="match status" value="1"/>
</dbReference>
<sequence length="321" mass="31154">MKKLKINTGGDVTISGSGLINGGDIDISSGGDLSLSANGWIKADGLGNPSEGGSGKGGTAVCPTSWSNSYEDNSGTGGGYGGEGGLSCKKPHSSCSDGTRGASYGMSSASWPIHFGSGGGNMLINAYEVANSGGKGGGRIKIVVAEKLTLSGKVTADGLPGTTQTSGNGYIGTTSWQGGGGSGGSILIDTKTLVGSGAVHVNGGSSSSGSGAGSGGRIAIYIESQGTVTGSVPTVDASVTAYGGSGSSCGGAAGTIFIRHGTLGMLEIDNNGNSGATSAYTPMPTIYSTAEGADNSPTTSTGFKGPLFGTEVKGKARVDFQ</sequence>
<comment type="caution">
    <text evidence="1">The sequence shown here is derived from an EMBL/GenBank/DDBJ whole genome shotgun (WGS) entry which is preliminary data.</text>
</comment>
<reference evidence="2" key="1">
    <citation type="journal article" date="2023" name="Commun. Biol.">
        <title>Genome analysis of Parmales, the sister group of diatoms, reveals the evolutionary specialization of diatoms from phago-mixotrophs to photoautotrophs.</title>
        <authorList>
            <person name="Ban H."/>
            <person name="Sato S."/>
            <person name="Yoshikawa S."/>
            <person name="Yamada K."/>
            <person name="Nakamura Y."/>
            <person name="Ichinomiya M."/>
            <person name="Sato N."/>
            <person name="Blanc-Mathieu R."/>
            <person name="Endo H."/>
            <person name="Kuwata A."/>
            <person name="Ogata H."/>
        </authorList>
    </citation>
    <scope>NUCLEOTIDE SEQUENCE [LARGE SCALE GENOMIC DNA]</scope>
    <source>
        <strain evidence="2">NIES 3699</strain>
    </source>
</reference>
<gene>
    <name evidence="1" type="ORF">TrVE_jg8400</name>
</gene>
<organism evidence="1 2">
    <name type="scientific">Triparma verrucosa</name>
    <dbReference type="NCBI Taxonomy" id="1606542"/>
    <lineage>
        <taxon>Eukaryota</taxon>
        <taxon>Sar</taxon>
        <taxon>Stramenopiles</taxon>
        <taxon>Ochrophyta</taxon>
        <taxon>Bolidophyceae</taxon>
        <taxon>Parmales</taxon>
        <taxon>Triparmaceae</taxon>
        <taxon>Triparma</taxon>
    </lineage>
</organism>
<feature type="non-terminal residue" evidence="1">
    <location>
        <position position="321"/>
    </location>
</feature>
<keyword evidence="2" id="KW-1185">Reference proteome</keyword>
<accession>A0A9W7DP72</accession>
<protein>
    <submittedName>
        <fullName evidence="1">Uncharacterized protein</fullName>
    </submittedName>
</protein>
<dbReference type="PANTHER" id="PTHR31513">
    <property type="entry name" value="EPHRIN TYPE-B RECEPTOR"/>
    <property type="match status" value="1"/>
</dbReference>
<name>A0A9W7DP72_9STRA</name>